<dbReference type="RefSeq" id="WP_123359268.1">
    <property type="nucleotide sequence ID" value="NZ_MOBM01000024.1"/>
</dbReference>
<comment type="caution">
    <text evidence="4">The sequence shown here is derived from an EMBL/GenBank/DDBJ whole genome shotgun (WGS) entry which is preliminary data.</text>
</comment>
<dbReference type="SMART" id="SM00829">
    <property type="entry name" value="PKS_ER"/>
    <property type="match status" value="1"/>
</dbReference>
<dbReference type="GO" id="GO:0005829">
    <property type="term" value="C:cytosol"/>
    <property type="evidence" value="ECO:0007669"/>
    <property type="project" value="TreeGrafter"/>
</dbReference>
<dbReference type="Gene3D" id="3.40.50.720">
    <property type="entry name" value="NAD(P)-binding Rossmann-like Domain"/>
    <property type="match status" value="1"/>
</dbReference>
<proteinExistence type="predicted"/>
<gene>
    <name evidence="4" type="ORF">BK662_17690</name>
</gene>
<protein>
    <submittedName>
        <fullName evidence="4">Alcohol dehydrogenase</fullName>
    </submittedName>
</protein>
<dbReference type="InterPro" id="IPR013154">
    <property type="entry name" value="ADH-like_N"/>
</dbReference>
<dbReference type="InterPro" id="IPR036291">
    <property type="entry name" value="NAD(P)-bd_dom_sf"/>
</dbReference>
<sequence length="329" mass="34856">MKAVVMHAFGDPEVMSVEVIQLAEPGPGQALVRVMAAGINFMDTGTRRGLGAAWSLPMTPGVEGAGIVMAIGPGVDEVSPGDRVAWHYVPGSYAEQVLAPVSQLVPLPDEIDFDTAASLMMQGLTASNLVDKVYAISPGDVAFVHAAAGGVGLMLTQMIKLRGAKVIGRVSQADKVDAVLAAGADYVVIGRTSNIAGQVLRLTEGQPVNVVYDGTGGEGFAASLSLLDYFGTLALYGPFMNPIAPIDIFSIPRSIKLTYPSVLHYVRSRDALLERTRQLFAWVASGKLKTVIGQRYSLAQAEQAHRDLESRQTTGKLLILPQTERSLPG</sequence>
<dbReference type="Proteomes" id="UP000284002">
    <property type="component" value="Unassembled WGS sequence"/>
</dbReference>
<dbReference type="GO" id="GO:0003960">
    <property type="term" value="F:quinone reductase (NADPH) activity"/>
    <property type="evidence" value="ECO:0007669"/>
    <property type="project" value="InterPro"/>
</dbReference>
<dbReference type="EMBL" id="MOBM01000024">
    <property type="protein sequence ID" value="RON14415.1"/>
    <property type="molecule type" value="Genomic_DNA"/>
</dbReference>
<dbReference type="SUPFAM" id="SSF50129">
    <property type="entry name" value="GroES-like"/>
    <property type="match status" value="1"/>
</dbReference>
<reference evidence="4 5" key="1">
    <citation type="submission" date="2016-10" db="EMBL/GenBank/DDBJ databases">
        <title>Comparative genome analysis of multiple Pseudomonas spp. focuses on biocontrol and plant growth promoting traits.</title>
        <authorList>
            <person name="Tao X.-Y."/>
            <person name="Taylor C.G."/>
        </authorList>
    </citation>
    <scope>NUCLEOTIDE SEQUENCE [LARGE SCALE GENOMIC DNA]</scope>
    <source>
        <strain evidence="4 5">36C6</strain>
    </source>
</reference>
<evidence type="ECO:0000256" key="2">
    <source>
        <dbReference type="ARBA" id="ARBA00023002"/>
    </source>
</evidence>
<dbReference type="Pfam" id="PF08240">
    <property type="entry name" value="ADH_N"/>
    <property type="match status" value="1"/>
</dbReference>
<keyword evidence="1" id="KW-0521">NADP</keyword>
<evidence type="ECO:0000259" key="3">
    <source>
        <dbReference type="SMART" id="SM00829"/>
    </source>
</evidence>
<name>A0A423HMK9_9PSED</name>
<evidence type="ECO:0000313" key="4">
    <source>
        <dbReference type="EMBL" id="RON14415.1"/>
    </source>
</evidence>
<dbReference type="GO" id="GO:0070402">
    <property type="term" value="F:NADPH binding"/>
    <property type="evidence" value="ECO:0007669"/>
    <property type="project" value="TreeGrafter"/>
</dbReference>
<evidence type="ECO:0000256" key="1">
    <source>
        <dbReference type="ARBA" id="ARBA00022857"/>
    </source>
</evidence>
<dbReference type="Gene3D" id="3.90.180.10">
    <property type="entry name" value="Medium-chain alcohol dehydrogenases, catalytic domain"/>
    <property type="match status" value="1"/>
</dbReference>
<organism evidence="4 5">
    <name type="scientific">Pseudomonas frederiksbergensis</name>
    <dbReference type="NCBI Taxonomy" id="104087"/>
    <lineage>
        <taxon>Bacteria</taxon>
        <taxon>Pseudomonadati</taxon>
        <taxon>Pseudomonadota</taxon>
        <taxon>Gammaproteobacteria</taxon>
        <taxon>Pseudomonadales</taxon>
        <taxon>Pseudomonadaceae</taxon>
        <taxon>Pseudomonas</taxon>
    </lineage>
</organism>
<keyword evidence="2" id="KW-0560">Oxidoreductase</keyword>
<dbReference type="SUPFAM" id="SSF51735">
    <property type="entry name" value="NAD(P)-binding Rossmann-fold domains"/>
    <property type="match status" value="1"/>
</dbReference>
<dbReference type="AlphaFoldDB" id="A0A423HMK9"/>
<dbReference type="PANTHER" id="PTHR48106:SF13">
    <property type="entry name" value="QUINONE OXIDOREDUCTASE-RELATED"/>
    <property type="match status" value="1"/>
</dbReference>
<dbReference type="GO" id="GO:0035925">
    <property type="term" value="F:mRNA 3'-UTR AU-rich region binding"/>
    <property type="evidence" value="ECO:0007669"/>
    <property type="project" value="TreeGrafter"/>
</dbReference>
<dbReference type="Pfam" id="PF13602">
    <property type="entry name" value="ADH_zinc_N_2"/>
    <property type="match status" value="1"/>
</dbReference>
<evidence type="ECO:0000313" key="5">
    <source>
        <dbReference type="Proteomes" id="UP000284002"/>
    </source>
</evidence>
<dbReference type="InterPro" id="IPR020843">
    <property type="entry name" value="ER"/>
</dbReference>
<dbReference type="InterPro" id="IPR047618">
    <property type="entry name" value="QOR-like"/>
</dbReference>
<accession>A0A423HMK9</accession>
<dbReference type="CDD" id="cd05286">
    <property type="entry name" value="QOR2"/>
    <property type="match status" value="1"/>
</dbReference>
<dbReference type="InterPro" id="IPR011032">
    <property type="entry name" value="GroES-like_sf"/>
</dbReference>
<dbReference type="PANTHER" id="PTHR48106">
    <property type="entry name" value="QUINONE OXIDOREDUCTASE PIG3-RELATED"/>
    <property type="match status" value="1"/>
</dbReference>
<feature type="domain" description="Enoyl reductase (ER)" evidence="3">
    <location>
        <begin position="10"/>
        <end position="319"/>
    </location>
</feature>